<sequence length="68" mass="6870">MSHSTAAGRPAARRAAVVGLVGDALISVTVVGFSPLTPDADWGTARDLVDARSGPERSLTVVIGGNPE</sequence>
<protein>
    <submittedName>
        <fullName evidence="1">Uncharacterized protein</fullName>
    </submittedName>
</protein>
<organism evidence="1 2">
    <name type="scientific">Kineosporia mesophila</name>
    <dbReference type="NCBI Taxonomy" id="566012"/>
    <lineage>
        <taxon>Bacteria</taxon>
        <taxon>Bacillati</taxon>
        <taxon>Actinomycetota</taxon>
        <taxon>Actinomycetes</taxon>
        <taxon>Kineosporiales</taxon>
        <taxon>Kineosporiaceae</taxon>
        <taxon>Kineosporia</taxon>
    </lineage>
</organism>
<evidence type="ECO:0000313" key="1">
    <source>
        <dbReference type="EMBL" id="GAA3612697.1"/>
    </source>
</evidence>
<accession>A0ABP6ZMM4</accession>
<proteinExistence type="predicted"/>
<reference evidence="2" key="1">
    <citation type="journal article" date="2019" name="Int. J. Syst. Evol. Microbiol.">
        <title>The Global Catalogue of Microorganisms (GCM) 10K type strain sequencing project: providing services to taxonomists for standard genome sequencing and annotation.</title>
        <authorList>
            <consortium name="The Broad Institute Genomics Platform"/>
            <consortium name="The Broad Institute Genome Sequencing Center for Infectious Disease"/>
            <person name="Wu L."/>
            <person name="Ma J."/>
        </authorList>
    </citation>
    <scope>NUCLEOTIDE SEQUENCE [LARGE SCALE GENOMIC DNA]</scope>
    <source>
        <strain evidence="2">JCM 16902</strain>
    </source>
</reference>
<gene>
    <name evidence="1" type="ORF">GCM10022223_31000</name>
</gene>
<comment type="caution">
    <text evidence="1">The sequence shown here is derived from an EMBL/GenBank/DDBJ whole genome shotgun (WGS) entry which is preliminary data.</text>
</comment>
<name>A0ABP6ZMM4_9ACTN</name>
<evidence type="ECO:0000313" key="2">
    <source>
        <dbReference type="Proteomes" id="UP001501074"/>
    </source>
</evidence>
<dbReference type="Proteomes" id="UP001501074">
    <property type="component" value="Unassembled WGS sequence"/>
</dbReference>
<keyword evidence="2" id="KW-1185">Reference proteome</keyword>
<dbReference type="EMBL" id="BAAAZO010000004">
    <property type="protein sequence ID" value="GAA3612697.1"/>
    <property type="molecule type" value="Genomic_DNA"/>
</dbReference>